<gene>
    <name evidence="2" type="ORF">LA521A_05760</name>
</gene>
<keyword evidence="3" id="KW-1185">Reference proteome</keyword>
<keyword evidence="1" id="KW-0732">Signal</keyword>
<protein>
    <submittedName>
        <fullName evidence="2">Glycogen synthase</fullName>
    </submittedName>
</protein>
<proteinExistence type="predicted"/>
<feature type="signal peptide" evidence="1">
    <location>
        <begin position="1"/>
        <end position="31"/>
    </location>
</feature>
<dbReference type="EMBL" id="AP027041">
    <property type="protein sequence ID" value="BDU15375.1"/>
    <property type="molecule type" value="Genomic_DNA"/>
</dbReference>
<dbReference type="RefSeq" id="WP_281780882.1">
    <property type="nucleotide sequence ID" value="NZ_AP027041.1"/>
</dbReference>
<evidence type="ECO:0000313" key="3">
    <source>
        <dbReference type="Proteomes" id="UP001317822"/>
    </source>
</evidence>
<feature type="chain" id="PRO_5046137311" evidence="1">
    <location>
        <begin position="32"/>
        <end position="159"/>
    </location>
</feature>
<dbReference type="Proteomes" id="UP001317822">
    <property type="component" value="Chromosome"/>
</dbReference>
<name>A0ABN6UGV2_9GAMM</name>
<evidence type="ECO:0000256" key="1">
    <source>
        <dbReference type="SAM" id="SignalP"/>
    </source>
</evidence>
<sequence length="159" mass="18934">MSTVLTRWVAPVVLAAGLGVVAAAAPAPARADDLSRVLVDVADVIYHGGSPYYRYDRGYRDRLVVVHDYRGRPTYYRNVYRNTYRAGPPYGNAYGYWNNAPRGKCNKHGKCTTHYYDGRYDHRYDRRYDRAYYQDRRWDDRHDRRDRHDGRYDRRWRGD</sequence>
<reference evidence="2 3" key="1">
    <citation type="journal article" date="2023" name="Int. J. Syst. Evol. Microbiol.">
        <title>Physiological and genomic analyses of cobalamin (vitamin B12)-auxotrophy of Lysobacter auxotrophicus sp. nov., a methionine-auxotrophic chitinolytic bacterium isolated from chitin-treated soil.</title>
        <authorList>
            <person name="Saito A."/>
            <person name="Dohra H."/>
            <person name="Hamada M."/>
            <person name="Moriuchi R."/>
            <person name="Kotsuchibashi Y."/>
            <person name="Mori K."/>
        </authorList>
    </citation>
    <scope>NUCLEOTIDE SEQUENCE [LARGE SCALE GENOMIC DNA]</scope>
    <source>
        <strain evidence="2 3">5-21a</strain>
    </source>
</reference>
<evidence type="ECO:0000313" key="2">
    <source>
        <dbReference type="EMBL" id="BDU15375.1"/>
    </source>
</evidence>
<accession>A0ABN6UGV2</accession>
<organism evidence="2 3">
    <name type="scientific">Lysobacter auxotrophicus</name>
    <dbReference type="NCBI Taxonomy" id="2992573"/>
    <lineage>
        <taxon>Bacteria</taxon>
        <taxon>Pseudomonadati</taxon>
        <taxon>Pseudomonadota</taxon>
        <taxon>Gammaproteobacteria</taxon>
        <taxon>Lysobacterales</taxon>
        <taxon>Lysobacteraceae</taxon>
        <taxon>Lysobacter</taxon>
    </lineage>
</organism>